<keyword evidence="1" id="KW-0479">Metal-binding</keyword>
<dbReference type="InterPro" id="IPR013083">
    <property type="entry name" value="Znf_RING/FYVE/PHD"/>
</dbReference>
<keyword evidence="5" id="KW-0539">Nucleus</keyword>
<dbReference type="InterPro" id="IPR050851">
    <property type="entry name" value="mRNA_Cap_2O-Ribose_MeTrfase"/>
</dbReference>
<dbReference type="InterPro" id="IPR017907">
    <property type="entry name" value="Znf_RING_CS"/>
</dbReference>
<evidence type="ECO:0000256" key="4">
    <source>
        <dbReference type="PROSITE-ProRule" id="PRU00175"/>
    </source>
</evidence>
<evidence type="ECO:0000256" key="5">
    <source>
        <dbReference type="RuleBase" id="RU368012"/>
    </source>
</evidence>
<keyword evidence="5" id="KW-0808">Transferase</keyword>
<evidence type="ECO:0000256" key="1">
    <source>
        <dbReference type="ARBA" id="ARBA00022723"/>
    </source>
</evidence>
<evidence type="ECO:0000313" key="8">
    <source>
        <dbReference type="EMBL" id="CAK9059413.1"/>
    </source>
</evidence>
<proteinExistence type="predicted"/>
<evidence type="ECO:0000259" key="7">
    <source>
        <dbReference type="PROSITE" id="PS50089"/>
    </source>
</evidence>
<dbReference type="SUPFAM" id="SSF57850">
    <property type="entry name" value="RING/U-box"/>
    <property type="match status" value="1"/>
</dbReference>
<dbReference type="PANTHER" id="PTHR16121:SF0">
    <property type="entry name" value="CAP-SPECIFIC MRNA (NUCLEOSIDE-2'-O-)-METHYLTRANSFERASE 1"/>
    <property type="match status" value="1"/>
</dbReference>
<keyword evidence="3" id="KW-0862">Zinc</keyword>
<name>A0ABP0N6J9_9DINO</name>
<feature type="region of interest" description="Disordered" evidence="6">
    <location>
        <begin position="409"/>
        <end position="429"/>
    </location>
</feature>
<keyword evidence="5" id="KW-0506">mRNA capping</keyword>
<dbReference type="Proteomes" id="UP001642464">
    <property type="component" value="Unassembled WGS sequence"/>
</dbReference>
<keyword evidence="5" id="KW-0507">mRNA processing</keyword>
<keyword evidence="5" id="KW-0489">Methyltransferase</keyword>
<keyword evidence="9" id="KW-1185">Reference proteome</keyword>
<dbReference type="Gene3D" id="3.30.40.10">
    <property type="entry name" value="Zinc/RING finger domain, C3HC4 (zinc finger)"/>
    <property type="match status" value="1"/>
</dbReference>
<comment type="function">
    <text evidence="5">S-adenosyl-L-methionine-dependent methyltransferase that mediates RNA cap1 2'-O-ribose methylation to the 5'-cap structure of RNAs. Methylates the ribose of the first nucleotide of a m(7)GpppG-capped mRNA to produce m(7)GpppNmp (cap1).</text>
</comment>
<dbReference type="InterPro" id="IPR001841">
    <property type="entry name" value="Znf_RING"/>
</dbReference>
<feature type="domain" description="RING-type" evidence="7">
    <location>
        <begin position="130"/>
        <end position="170"/>
    </location>
</feature>
<evidence type="ECO:0000256" key="3">
    <source>
        <dbReference type="ARBA" id="ARBA00022833"/>
    </source>
</evidence>
<dbReference type="PROSITE" id="PS00518">
    <property type="entry name" value="ZF_RING_1"/>
    <property type="match status" value="1"/>
</dbReference>
<keyword evidence="2 4" id="KW-0863">Zinc-finger</keyword>
<evidence type="ECO:0000256" key="2">
    <source>
        <dbReference type="ARBA" id="ARBA00022771"/>
    </source>
</evidence>
<evidence type="ECO:0000313" key="9">
    <source>
        <dbReference type="Proteomes" id="UP001642464"/>
    </source>
</evidence>
<dbReference type="PANTHER" id="PTHR16121">
    <property type="entry name" value="CAP-SPECIFIC MRNA (NUCLEOSIDE-2'-O-)-METHYLTRANSFERASE 1-RELATED"/>
    <property type="match status" value="1"/>
</dbReference>
<organism evidence="8 9">
    <name type="scientific">Durusdinium trenchii</name>
    <dbReference type="NCBI Taxonomy" id="1381693"/>
    <lineage>
        <taxon>Eukaryota</taxon>
        <taxon>Sar</taxon>
        <taxon>Alveolata</taxon>
        <taxon>Dinophyceae</taxon>
        <taxon>Suessiales</taxon>
        <taxon>Symbiodiniaceae</taxon>
        <taxon>Durusdinium</taxon>
    </lineage>
</organism>
<dbReference type="EMBL" id="CAXAMM010026668">
    <property type="protein sequence ID" value="CAK9059413.1"/>
    <property type="molecule type" value="Genomic_DNA"/>
</dbReference>
<dbReference type="PROSITE" id="PS50089">
    <property type="entry name" value="ZF_RING_2"/>
    <property type="match status" value="1"/>
</dbReference>
<dbReference type="Pfam" id="PF01728">
    <property type="entry name" value="FtsJ"/>
    <property type="match status" value="1"/>
</dbReference>
<comment type="catalytic activity">
    <reaction evidence="5">
        <text>a 5'-end (N(7)-methyl 5'-triphosphoguanosine)-ribonucleoside in mRNA + S-adenosyl-L-methionine = a 5'-end (N(7)-methyl 5'-triphosphoguanosine)-(2'-O-methyl-ribonucleoside) in mRNA + S-adenosyl-L-homocysteine + H(+)</text>
        <dbReference type="Rhea" id="RHEA:67020"/>
        <dbReference type="Rhea" id="RHEA-COMP:17167"/>
        <dbReference type="Rhea" id="RHEA-COMP:17168"/>
        <dbReference type="ChEBI" id="CHEBI:15378"/>
        <dbReference type="ChEBI" id="CHEBI:57856"/>
        <dbReference type="ChEBI" id="CHEBI:59789"/>
        <dbReference type="ChEBI" id="CHEBI:156461"/>
        <dbReference type="ChEBI" id="CHEBI:167609"/>
        <dbReference type="EC" id="2.1.1.57"/>
    </reaction>
</comment>
<gene>
    <name evidence="8" type="ORF">SCF082_LOCUS31481</name>
</gene>
<comment type="caution">
    <text evidence="8">The sequence shown here is derived from an EMBL/GenBank/DDBJ whole genome shotgun (WGS) entry which is preliminary data.</text>
</comment>
<evidence type="ECO:0000256" key="6">
    <source>
        <dbReference type="SAM" id="MobiDB-lite"/>
    </source>
</evidence>
<dbReference type="EC" id="2.1.1.57" evidence="5"/>
<reference evidence="8 9" key="1">
    <citation type="submission" date="2024-02" db="EMBL/GenBank/DDBJ databases">
        <authorList>
            <person name="Chen Y."/>
            <person name="Shah S."/>
            <person name="Dougan E. K."/>
            <person name="Thang M."/>
            <person name="Chan C."/>
        </authorList>
    </citation>
    <scope>NUCLEOTIDE SEQUENCE [LARGE SCALE GENOMIC DNA]</scope>
</reference>
<sequence>MAAPDKVVFHLPIIDAEAPAPDSLALAHSSRVEVSPLLAPERMLKPGYCPAREIEELWREKSRLDELFDAGLGQAYWRAREEIYPEAGDRGGSLGNRAGDKLQEIVDAVGGLQVDRLKKRTKEVEDKVLCPLCMDEAKPENCSVTVCGHAYCTDCITCCVGQVGRCPTCNHPLRLPGDLANAQRVQTASQEPVVFVDVCGAPGAWSKYLFKLGEQRGLQMHGFGFSLKKGTNERSCTWFKQDLLERSNFTELNGADGTGDVTSPENLAHAAAAVGRTADLVVADGGMGVDRGAGGQHMENYQEIWGGSILTAEVRFALETLREGACFICKFFDTFTEVGEAQFAKQRLPAVASAETAPPPAWDTGSTVVDWVSRSGLQATESPRSAALQPSQSMRRATLPGELQFTLHRRGPQMEMGEGERWNLDPLSQ</sequence>
<dbReference type="InterPro" id="IPR002877">
    <property type="entry name" value="RNA_MeTrfase_FtsJ_dom"/>
</dbReference>
<comment type="subcellular location">
    <subcellularLocation>
        <location evidence="5">Nucleus</location>
    </subcellularLocation>
</comment>
<dbReference type="SMART" id="SM00184">
    <property type="entry name" value="RING"/>
    <property type="match status" value="1"/>
</dbReference>
<accession>A0ABP0N6J9</accession>
<keyword evidence="5" id="KW-0949">S-adenosyl-L-methionine</keyword>
<dbReference type="Gene3D" id="3.40.50.12760">
    <property type="match status" value="1"/>
</dbReference>
<protein>
    <recommendedName>
        <fullName evidence="5">Cap-specific mRNA (nucleoside-2'-O-)-methyltransferase 1</fullName>
        <ecNumber evidence="5">2.1.1.57</ecNumber>
    </recommendedName>
    <alternativeName>
        <fullName evidence="5">Cap1 2'O-ribose methyltransferase 1</fullName>
    </alternativeName>
</protein>